<evidence type="ECO:0008006" key="4">
    <source>
        <dbReference type="Google" id="ProtNLM"/>
    </source>
</evidence>
<protein>
    <recommendedName>
        <fullName evidence="4">PH domain-containing protein</fullName>
    </recommendedName>
</protein>
<evidence type="ECO:0000256" key="1">
    <source>
        <dbReference type="SAM" id="Phobius"/>
    </source>
</evidence>
<sequence>MAGSRELGARVTRFETDQAGRRKRALVLLSVGAVCLVGCALPFPIPFAAAIVALPCLWAGWTHARLAVRHPDEVFLLHEGGLVHEHSGQAHVYRWHQFSAATNTAGDTGVSRLLGLDVHLRIALVGGGEIVVTGLTRGAGQLAAAVLCAV</sequence>
<comment type="caution">
    <text evidence="2">The sequence shown here is derived from an EMBL/GenBank/DDBJ whole genome shotgun (WGS) entry which is preliminary data.</text>
</comment>
<organism evidence="2 3">
    <name type="scientific">Allokutzneria multivorans</name>
    <dbReference type="NCBI Taxonomy" id="1142134"/>
    <lineage>
        <taxon>Bacteria</taxon>
        <taxon>Bacillati</taxon>
        <taxon>Actinomycetota</taxon>
        <taxon>Actinomycetes</taxon>
        <taxon>Pseudonocardiales</taxon>
        <taxon>Pseudonocardiaceae</taxon>
        <taxon>Allokutzneria</taxon>
    </lineage>
</organism>
<dbReference type="RefSeq" id="WP_344871883.1">
    <property type="nucleotide sequence ID" value="NZ_BAABAL010000005.1"/>
</dbReference>
<keyword evidence="1" id="KW-0472">Membrane</keyword>
<gene>
    <name evidence="2" type="ORF">GCM10022247_14340</name>
</gene>
<reference evidence="3" key="1">
    <citation type="journal article" date="2019" name="Int. J. Syst. Evol. Microbiol.">
        <title>The Global Catalogue of Microorganisms (GCM) 10K type strain sequencing project: providing services to taxonomists for standard genome sequencing and annotation.</title>
        <authorList>
            <consortium name="The Broad Institute Genomics Platform"/>
            <consortium name="The Broad Institute Genome Sequencing Center for Infectious Disease"/>
            <person name="Wu L."/>
            <person name="Ma J."/>
        </authorList>
    </citation>
    <scope>NUCLEOTIDE SEQUENCE [LARGE SCALE GENOMIC DNA]</scope>
    <source>
        <strain evidence="3">JCM 17342</strain>
    </source>
</reference>
<name>A0ABP7RD17_9PSEU</name>
<dbReference type="Proteomes" id="UP001501747">
    <property type="component" value="Unassembled WGS sequence"/>
</dbReference>
<keyword evidence="1" id="KW-1133">Transmembrane helix</keyword>
<proteinExistence type="predicted"/>
<keyword evidence="1" id="KW-0812">Transmembrane</keyword>
<accession>A0ABP7RD17</accession>
<keyword evidence="3" id="KW-1185">Reference proteome</keyword>
<evidence type="ECO:0000313" key="2">
    <source>
        <dbReference type="EMBL" id="GAA3995628.1"/>
    </source>
</evidence>
<evidence type="ECO:0000313" key="3">
    <source>
        <dbReference type="Proteomes" id="UP001501747"/>
    </source>
</evidence>
<feature type="transmembrane region" description="Helical" evidence="1">
    <location>
        <begin position="25"/>
        <end position="43"/>
    </location>
</feature>
<dbReference type="EMBL" id="BAABAL010000005">
    <property type="protein sequence ID" value="GAA3995628.1"/>
    <property type="molecule type" value="Genomic_DNA"/>
</dbReference>